<accession>A0AAW0GDG8</accession>
<feature type="region of interest" description="Disordered" evidence="1">
    <location>
        <begin position="239"/>
        <end position="276"/>
    </location>
</feature>
<dbReference type="Proteomes" id="UP001385951">
    <property type="component" value="Unassembled WGS sequence"/>
</dbReference>
<reference evidence="3 4" key="1">
    <citation type="submission" date="2022-09" db="EMBL/GenBank/DDBJ databases">
        <authorList>
            <person name="Palmer J.M."/>
        </authorList>
    </citation>
    <scope>NUCLEOTIDE SEQUENCE [LARGE SCALE GENOMIC DNA]</scope>
    <source>
        <strain evidence="3 4">DSM 7382</strain>
    </source>
</reference>
<dbReference type="AlphaFoldDB" id="A0AAW0GDG8"/>
<organism evidence="3 4">
    <name type="scientific">Cerrena zonata</name>
    <dbReference type="NCBI Taxonomy" id="2478898"/>
    <lineage>
        <taxon>Eukaryota</taxon>
        <taxon>Fungi</taxon>
        <taxon>Dikarya</taxon>
        <taxon>Basidiomycota</taxon>
        <taxon>Agaricomycotina</taxon>
        <taxon>Agaricomycetes</taxon>
        <taxon>Polyporales</taxon>
        <taxon>Cerrenaceae</taxon>
        <taxon>Cerrena</taxon>
    </lineage>
</organism>
<feature type="compositionally biased region" description="Pro residues" evidence="1">
    <location>
        <begin position="57"/>
        <end position="67"/>
    </location>
</feature>
<keyword evidence="2" id="KW-1133">Transmembrane helix</keyword>
<evidence type="ECO:0000313" key="3">
    <source>
        <dbReference type="EMBL" id="KAK7689389.1"/>
    </source>
</evidence>
<feature type="compositionally biased region" description="Polar residues" evidence="1">
    <location>
        <begin position="1"/>
        <end position="12"/>
    </location>
</feature>
<evidence type="ECO:0000313" key="4">
    <source>
        <dbReference type="Proteomes" id="UP001385951"/>
    </source>
</evidence>
<comment type="caution">
    <text evidence="3">The sequence shown here is derived from an EMBL/GenBank/DDBJ whole genome shotgun (WGS) entry which is preliminary data.</text>
</comment>
<feature type="compositionally biased region" description="Gly residues" evidence="1">
    <location>
        <begin position="267"/>
        <end position="276"/>
    </location>
</feature>
<protein>
    <recommendedName>
        <fullName evidence="5">Transmembrane protein</fullName>
    </recommendedName>
</protein>
<name>A0AAW0GDG8_9APHY</name>
<keyword evidence="2" id="KW-0472">Membrane</keyword>
<gene>
    <name evidence="3" type="ORF">QCA50_007181</name>
</gene>
<dbReference type="EMBL" id="JASBNA010000008">
    <property type="protein sequence ID" value="KAK7689389.1"/>
    <property type="molecule type" value="Genomic_DNA"/>
</dbReference>
<feature type="region of interest" description="Disordered" evidence="1">
    <location>
        <begin position="49"/>
        <end position="71"/>
    </location>
</feature>
<feature type="region of interest" description="Disordered" evidence="1">
    <location>
        <begin position="1"/>
        <end position="21"/>
    </location>
</feature>
<sequence length="276" mass="30156">MSPLSATTQSTRDPLIETFSAPPTFTGEVSTLTPLTVPTVAGFTNPISTLSATVTPRPSPTTGPPPTDHNHGLDTKNVTAMAIGVFDFCLVLGLCFILYKTEPVWRQWIRNIYPRDSQSSNDKHHITEIQGIPENLDRDEIEVKNENDVQNVQHTDVTDDIEIEQQDEVVHDHVHHPSQGSMTDVTELQEPVSNTPPLSPSPLPLSECPIPPASYSFLQEVPEEQATTVRLGGRFSFASSSNATSIRTQPPLYQEDVPEDEVRIEGGPLGGTSGIE</sequence>
<keyword evidence="4" id="KW-1185">Reference proteome</keyword>
<feature type="compositionally biased region" description="Polar residues" evidence="1">
    <location>
        <begin position="239"/>
        <end position="248"/>
    </location>
</feature>
<feature type="transmembrane region" description="Helical" evidence="2">
    <location>
        <begin position="78"/>
        <end position="99"/>
    </location>
</feature>
<evidence type="ECO:0008006" key="5">
    <source>
        <dbReference type="Google" id="ProtNLM"/>
    </source>
</evidence>
<evidence type="ECO:0000256" key="1">
    <source>
        <dbReference type="SAM" id="MobiDB-lite"/>
    </source>
</evidence>
<proteinExistence type="predicted"/>
<evidence type="ECO:0000256" key="2">
    <source>
        <dbReference type="SAM" id="Phobius"/>
    </source>
</evidence>
<keyword evidence="2" id="KW-0812">Transmembrane</keyword>